<dbReference type="WBParaSite" id="nRc.2.0.1.t07239-RA">
    <property type="protein sequence ID" value="nRc.2.0.1.t07239-RA"/>
    <property type="gene ID" value="nRc.2.0.1.g07239"/>
</dbReference>
<protein>
    <submittedName>
        <fullName evidence="2">Uncharacterized protein</fullName>
    </submittedName>
</protein>
<evidence type="ECO:0000313" key="1">
    <source>
        <dbReference type="Proteomes" id="UP000887565"/>
    </source>
</evidence>
<name>A0A915I0L3_ROMCU</name>
<sequence length="105" mass="12767">MFQIKHILLNSPMNDHDFFTIELAKEEYLTVKMVDTVDARDRGNGALQRIGIIFVDVIVYRNDLFFLRLFFIWDYNRFHVDFFVGWRQRHIMDMSNSLDTYYKAF</sequence>
<evidence type="ECO:0000313" key="2">
    <source>
        <dbReference type="WBParaSite" id="nRc.2.0.1.t07239-RA"/>
    </source>
</evidence>
<accession>A0A915I0L3</accession>
<reference evidence="2" key="1">
    <citation type="submission" date="2022-11" db="UniProtKB">
        <authorList>
            <consortium name="WormBaseParasite"/>
        </authorList>
    </citation>
    <scope>IDENTIFICATION</scope>
</reference>
<dbReference type="Proteomes" id="UP000887565">
    <property type="component" value="Unplaced"/>
</dbReference>
<dbReference type="AlphaFoldDB" id="A0A915I0L3"/>
<organism evidence="1 2">
    <name type="scientific">Romanomermis culicivorax</name>
    <name type="common">Nematode worm</name>
    <dbReference type="NCBI Taxonomy" id="13658"/>
    <lineage>
        <taxon>Eukaryota</taxon>
        <taxon>Metazoa</taxon>
        <taxon>Ecdysozoa</taxon>
        <taxon>Nematoda</taxon>
        <taxon>Enoplea</taxon>
        <taxon>Dorylaimia</taxon>
        <taxon>Mermithida</taxon>
        <taxon>Mermithoidea</taxon>
        <taxon>Mermithidae</taxon>
        <taxon>Romanomermis</taxon>
    </lineage>
</organism>
<proteinExistence type="predicted"/>
<keyword evidence="1" id="KW-1185">Reference proteome</keyword>